<dbReference type="AlphaFoldDB" id="A0A0K2SZ26"/>
<dbReference type="OrthoDB" id="5984441at2759"/>
<accession>A0A0K2SZ26</accession>
<dbReference type="EMBL" id="HACA01001672">
    <property type="protein sequence ID" value="CDW19033.1"/>
    <property type="molecule type" value="Transcribed_RNA"/>
</dbReference>
<dbReference type="Pfam" id="PF13349">
    <property type="entry name" value="DUF4097"/>
    <property type="match status" value="1"/>
</dbReference>
<sequence>MWTYAHRLWIIRTFHTSSGGCRTRFRGSRGGGRSHRGSSGASTLLDKFVKQFAPNGSLIVRSPFNVKVRGSYFDKKNNVDRLKNKRVYDEIYSELQSSEDVSISTPKVPALSEFSGDSIDSNIINKLSQTLESILPQSKSILPRITPLHVLLYGRLHHRIDSYSIVDANQKQNTHLYLTDANSFEEAESMLNQQIHSMDTSNLVPDGLFTLLTPSLHPNELLGKKLKNILDSTKLNDDEVLSSSFKVFCPKHIFDIPNSGLKSVFLIPTVMSKIYLQGEGGSHLELDSTLIHKIDSVGLHTEYGNITVRDLVCQEIRLASQMGDIMCEGNLEGHVVVETNHDGDFLASHVDGPSMLVTTDDGDINVLGSVNSDVSQFYTRNGHIHVKHLNNQSYMLVRESGNILVSVDEGFITAVVKTGTINVSIDQLTADSTLQVCFAEII</sequence>
<dbReference type="PANTHER" id="PTHR34094:SF1">
    <property type="entry name" value="PROTEIN FAM185A"/>
    <property type="match status" value="1"/>
</dbReference>
<proteinExistence type="predicted"/>
<evidence type="ECO:0000313" key="2">
    <source>
        <dbReference type="EMBL" id="CDW19034.1"/>
    </source>
</evidence>
<name>A0A0K2SZ26_LEPSM</name>
<protein>
    <recommendedName>
        <fullName evidence="1">DUF4097 domain-containing protein</fullName>
    </recommendedName>
</protein>
<dbReference type="EMBL" id="HACA01001673">
    <property type="protein sequence ID" value="CDW19034.1"/>
    <property type="molecule type" value="Transcribed_RNA"/>
</dbReference>
<evidence type="ECO:0000259" key="1">
    <source>
        <dbReference type="Pfam" id="PF13349"/>
    </source>
</evidence>
<feature type="domain" description="DUF4097" evidence="1">
    <location>
        <begin position="314"/>
        <end position="428"/>
    </location>
</feature>
<dbReference type="InterPro" id="IPR025164">
    <property type="entry name" value="Toastrack_DUF4097"/>
</dbReference>
<reference evidence="2" key="1">
    <citation type="submission" date="2014-05" db="EMBL/GenBank/DDBJ databases">
        <authorList>
            <person name="Chronopoulou M."/>
        </authorList>
    </citation>
    <scope>NUCLEOTIDE SEQUENCE</scope>
    <source>
        <tissue evidence="2">Whole organism</tissue>
    </source>
</reference>
<dbReference type="PANTHER" id="PTHR34094">
    <property type="match status" value="1"/>
</dbReference>
<organism evidence="2">
    <name type="scientific">Lepeophtheirus salmonis</name>
    <name type="common">Salmon louse</name>
    <name type="synonym">Caligus salmonis</name>
    <dbReference type="NCBI Taxonomy" id="72036"/>
    <lineage>
        <taxon>Eukaryota</taxon>
        <taxon>Metazoa</taxon>
        <taxon>Ecdysozoa</taxon>
        <taxon>Arthropoda</taxon>
        <taxon>Crustacea</taxon>
        <taxon>Multicrustacea</taxon>
        <taxon>Hexanauplia</taxon>
        <taxon>Copepoda</taxon>
        <taxon>Siphonostomatoida</taxon>
        <taxon>Caligidae</taxon>
        <taxon>Lepeophtheirus</taxon>
    </lineage>
</organism>